<evidence type="ECO:0000259" key="1">
    <source>
        <dbReference type="Pfam" id="PF00903"/>
    </source>
</evidence>
<dbReference type="Pfam" id="PF00903">
    <property type="entry name" value="Glyoxalase"/>
    <property type="match status" value="1"/>
</dbReference>
<dbReference type="InterPro" id="IPR028973">
    <property type="entry name" value="PhnB-like"/>
</dbReference>
<dbReference type="Gene3D" id="3.10.180.10">
    <property type="entry name" value="2,3-Dihydroxybiphenyl 1,2-Dioxygenase, domain 1"/>
    <property type="match status" value="1"/>
</dbReference>
<evidence type="ECO:0000313" key="2">
    <source>
        <dbReference type="EMBL" id="QSX76443.1"/>
    </source>
</evidence>
<dbReference type="CDD" id="cd06588">
    <property type="entry name" value="PhnB_like"/>
    <property type="match status" value="1"/>
</dbReference>
<dbReference type="SUPFAM" id="SSF54593">
    <property type="entry name" value="Glyoxalase/Bleomycin resistance protein/Dihydroxybiphenyl dioxygenase"/>
    <property type="match status" value="1"/>
</dbReference>
<dbReference type="InterPro" id="IPR004360">
    <property type="entry name" value="Glyas_Fos-R_dOase_dom"/>
</dbReference>
<sequence length="137" mass="14898">MKINAYLTFNGNCEAAMRFYAQALGGTLDPITTFGDSPACDHVPADHRNKIMHARLHVGDQVLMASDGMPTDTYDGVKGCAIALNVDSVAEAERAFKALSENGTVCMPLDKTFWAVSFGMLIDQFGVSWMVNCEREA</sequence>
<dbReference type="PANTHER" id="PTHR33990">
    <property type="entry name" value="PROTEIN YJDN-RELATED"/>
    <property type="match status" value="1"/>
</dbReference>
<dbReference type="InterPro" id="IPR029068">
    <property type="entry name" value="Glyas_Bleomycin-R_OHBP_Dase"/>
</dbReference>
<accession>A0ABX7RE49</accession>
<dbReference type="PANTHER" id="PTHR33990:SF1">
    <property type="entry name" value="PROTEIN YJDN"/>
    <property type="match status" value="1"/>
</dbReference>
<dbReference type="Proteomes" id="UP000663400">
    <property type="component" value="Chromosome"/>
</dbReference>
<gene>
    <name evidence="2" type="ORF">HIV01_008215</name>
</gene>
<keyword evidence="3" id="KW-1185">Reference proteome</keyword>
<organism evidence="2 3">
    <name type="scientific">Lysobacter arenosi</name>
    <dbReference type="NCBI Taxonomy" id="2795387"/>
    <lineage>
        <taxon>Bacteria</taxon>
        <taxon>Pseudomonadati</taxon>
        <taxon>Pseudomonadota</taxon>
        <taxon>Gammaproteobacteria</taxon>
        <taxon>Lysobacterales</taxon>
        <taxon>Lysobacteraceae</taxon>
        <taxon>Lysobacter</taxon>
    </lineage>
</organism>
<protein>
    <submittedName>
        <fullName evidence="2">VOC family protein</fullName>
    </submittedName>
</protein>
<evidence type="ECO:0000313" key="3">
    <source>
        <dbReference type="Proteomes" id="UP000663400"/>
    </source>
</evidence>
<feature type="domain" description="Glyoxalase/fosfomycin resistance/dioxygenase" evidence="1">
    <location>
        <begin position="3"/>
        <end position="130"/>
    </location>
</feature>
<proteinExistence type="predicted"/>
<name>A0ABX7RE49_9GAMM</name>
<dbReference type="EMBL" id="CP071517">
    <property type="protein sequence ID" value="QSX76443.1"/>
    <property type="molecule type" value="Genomic_DNA"/>
</dbReference>
<dbReference type="RefSeq" id="WP_200609508.1">
    <property type="nucleotide sequence ID" value="NZ_CP071517.1"/>
</dbReference>
<reference evidence="2 3" key="1">
    <citation type="submission" date="2021-02" db="EMBL/GenBank/DDBJ databases">
        <title>Lysobacter arenosi sp. nov., isolated from soil of gangwondo yeongwol, south Korea.</title>
        <authorList>
            <person name="Kim K.R."/>
            <person name="Kim K.H."/>
            <person name="Jeon C.O."/>
        </authorList>
    </citation>
    <scope>NUCLEOTIDE SEQUENCE [LARGE SCALE GENOMIC DNA]</scope>
    <source>
        <strain evidence="2 3">R7</strain>
    </source>
</reference>